<evidence type="ECO:0000256" key="4">
    <source>
        <dbReference type="ARBA" id="ARBA00022989"/>
    </source>
</evidence>
<dbReference type="InterPro" id="IPR012171">
    <property type="entry name" value="Fatty_acid_desaturase"/>
</dbReference>
<dbReference type="InterPro" id="IPR001199">
    <property type="entry name" value="Cyt_B5-like_heme/steroid-bd"/>
</dbReference>
<comment type="subcellular location">
    <subcellularLocation>
        <location evidence="1">Membrane</location>
        <topology evidence="1">Multi-pass membrane protein</topology>
    </subcellularLocation>
</comment>
<dbReference type="InterPro" id="IPR005804">
    <property type="entry name" value="FA_desaturase_dom"/>
</dbReference>
<evidence type="ECO:0000256" key="6">
    <source>
        <dbReference type="ARBA" id="ARBA00023098"/>
    </source>
</evidence>
<sequence length="433" mass="48342">MAHAADAGTTKKDATEVLIKGRLYDVTGFHHPGGNIISFLTGGGDATEAYGEFHARSKMAEKVLASLPNREAPAEVLARRAGNGKPGISKDYQELRDQLVAEGFFDPSMSECLYRVTEIVVMKLIGAYMFMFCAQPGIRLLGLLIIGIATGRCGWLMHEAGHHSMTGHIPTDRVLQIVLYGVGCGMSGAWWRNQHNKHHATPQKLQHDVDLDTLPLVAFHAGVLGKTSSPILKAWLRMQGVLFIPVSCLLVTLFWSLYLHPRYIYRVLTTSRKQARGAKGRAAGEAISLVIRYLLWFGVLTSGLSWGHAMTCYLVHFAVAGMYIFTNFSLSHTHLPVTKPDQYLHWVEYAALHTTNIAPGPVCDWWMAYLNYQIEHHLFPSMPQFRHPSVSPRVRVLFAKHGLPYDTRPYFGCLWETLANLHEVGKVAQQKQA</sequence>
<organism evidence="11">
    <name type="scientific">Noctiluca scintillans</name>
    <name type="common">Sea sparkle</name>
    <name type="synonym">Red tide dinoflagellate</name>
    <dbReference type="NCBI Taxonomy" id="2966"/>
    <lineage>
        <taxon>Eukaryota</taxon>
        <taxon>Sar</taxon>
        <taxon>Alveolata</taxon>
        <taxon>Dinophyceae</taxon>
        <taxon>Noctilucales</taxon>
        <taxon>Noctilucaceae</taxon>
        <taxon>Noctiluca</taxon>
    </lineage>
</organism>
<evidence type="ECO:0000256" key="1">
    <source>
        <dbReference type="ARBA" id="ARBA00004141"/>
    </source>
</evidence>
<dbReference type="GO" id="GO:0016717">
    <property type="term" value="F:oxidoreductase activity, acting on paired donors, with oxidation of a pair of donors resulting in the reduction of molecular oxygen to two molecules of water"/>
    <property type="evidence" value="ECO:0007669"/>
    <property type="project" value="TreeGrafter"/>
</dbReference>
<dbReference type="PANTHER" id="PTHR19353:SF88">
    <property type="entry name" value="DELTA(5) FATTY ACID DESATURASE FAT-4"/>
    <property type="match status" value="1"/>
</dbReference>
<keyword evidence="3 8" id="KW-0812">Transmembrane</keyword>
<keyword evidence="5" id="KW-0560">Oxidoreductase</keyword>
<keyword evidence="4 8" id="KW-1133">Transmembrane helix</keyword>
<keyword evidence="6" id="KW-0443">Lipid metabolism</keyword>
<feature type="transmembrane region" description="Helical" evidence="8">
    <location>
        <begin position="242"/>
        <end position="261"/>
    </location>
</feature>
<proteinExistence type="inferred from homology"/>
<name>A0A7S0ZVE5_NOCSC</name>
<evidence type="ECO:0000256" key="2">
    <source>
        <dbReference type="ARBA" id="ARBA00009295"/>
    </source>
</evidence>
<dbReference type="Pfam" id="PF00487">
    <property type="entry name" value="FA_desaturase"/>
    <property type="match status" value="1"/>
</dbReference>
<feature type="transmembrane region" description="Helical" evidence="8">
    <location>
        <begin position="306"/>
        <end position="325"/>
    </location>
</feature>
<dbReference type="PIRSF" id="PIRSF015921">
    <property type="entry name" value="FA_sphinglp_des"/>
    <property type="match status" value="1"/>
</dbReference>
<evidence type="ECO:0000259" key="9">
    <source>
        <dbReference type="Pfam" id="PF00173"/>
    </source>
</evidence>
<dbReference type="SUPFAM" id="SSF55856">
    <property type="entry name" value="Cytochrome b5-like heme/steroid binding domain"/>
    <property type="match status" value="1"/>
</dbReference>
<feature type="domain" description="Cytochrome b5 heme-binding" evidence="9">
    <location>
        <begin position="16"/>
        <end position="65"/>
    </location>
</feature>
<dbReference type="Pfam" id="PF00173">
    <property type="entry name" value="Cyt-b5"/>
    <property type="match status" value="1"/>
</dbReference>
<evidence type="ECO:0000259" key="10">
    <source>
        <dbReference type="Pfam" id="PF00487"/>
    </source>
</evidence>
<gene>
    <name evidence="11" type="ORF">NSCI0253_LOCUS7664</name>
</gene>
<protein>
    <recommendedName>
        <fullName evidence="12">Delta-5 fatty acid desaturase</fullName>
    </recommendedName>
</protein>
<evidence type="ECO:0000256" key="8">
    <source>
        <dbReference type="SAM" id="Phobius"/>
    </source>
</evidence>
<dbReference type="EMBL" id="HBFQ01010917">
    <property type="protein sequence ID" value="CAD8833316.1"/>
    <property type="molecule type" value="Transcribed_RNA"/>
</dbReference>
<feature type="domain" description="Fatty acid desaturase" evidence="10">
    <location>
        <begin position="140"/>
        <end position="408"/>
    </location>
</feature>
<accession>A0A7S0ZVE5</accession>
<dbReference type="PANTHER" id="PTHR19353">
    <property type="entry name" value="FATTY ACID DESATURASE 2"/>
    <property type="match status" value="1"/>
</dbReference>
<reference evidence="11" key="1">
    <citation type="submission" date="2021-01" db="EMBL/GenBank/DDBJ databases">
        <authorList>
            <person name="Corre E."/>
            <person name="Pelletier E."/>
            <person name="Niang G."/>
            <person name="Scheremetjew M."/>
            <person name="Finn R."/>
            <person name="Kale V."/>
            <person name="Holt S."/>
            <person name="Cochrane G."/>
            <person name="Meng A."/>
            <person name="Brown T."/>
            <person name="Cohen L."/>
        </authorList>
    </citation>
    <scope>NUCLEOTIDE SEQUENCE</scope>
</reference>
<evidence type="ECO:0008006" key="12">
    <source>
        <dbReference type="Google" id="ProtNLM"/>
    </source>
</evidence>
<dbReference type="InterPro" id="IPR036400">
    <property type="entry name" value="Cyt_B5-like_heme/steroid_sf"/>
</dbReference>
<comment type="similarity">
    <text evidence="2">Belongs to the fatty acid desaturase type 1 family.</text>
</comment>
<evidence type="ECO:0000313" key="11">
    <source>
        <dbReference type="EMBL" id="CAD8833316.1"/>
    </source>
</evidence>
<dbReference type="AlphaFoldDB" id="A0A7S0ZVE5"/>
<dbReference type="GO" id="GO:0016020">
    <property type="term" value="C:membrane"/>
    <property type="evidence" value="ECO:0007669"/>
    <property type="project" value="UniProtKB-SubCell"/>
</dbReference>
<evidence type="ECO:0000256" key="5">
    <source>
        <dbReference type="ARBA" id="ARBA00023002"/>
    </source>
</evidence>
<dbReference type="Gene3D" id="3.10.120.10">
    <property type="entry name" value="Cytochrome b5-like heme/steroid binding domain"/>
    <property type="match status" value="1"/>
</dbReference>
<keyword evidence="7 8" id="KW-0472">Membrane</keyword>
<dbReference type="CDD" id="cd03506">
    <property type="entry name" value="Delta6-FADS-like"/>
    <property type="match status" value="1"/>
</dbReference>
<evidence type="ECO:0000256" key="3">
    <source>
        <dbReference type="ARBA" id="ARBA00022692"/>
    </source>
</evidence>
<evidence type="ECO:0000256" key="7">
    <source>
        <dbReference type="ARBA" id="ARBA00023136"/>
    </source>
</evidence>
<dbReference type="GO" id="GO:0006629">
    <property type="term" value="P:lipid metabolic process"/>
    <property type="evidence" value="ECO:0007669"/>
    <property type="project" value="UniProtKB-KW"/>
</dbReference>
<feature type="transmembrane region" description="Helical" evidence="8">
    <location>
        <begin position="125"/>
        <end position="149"/>
    </location>
</feature>